<accession>M3I4C7</accession>
<dbReference type="InterPro" id="IPR036291">
    <property type="entry name" value="NAD(P)-bd_dom_sf"/>
</dbReference>
<comment type="caution">
    <text evidence="2">The sequence shown here is derived from an EMBL/GenBank/DDBJ whole genome shotgun (WGS) entry which is preliminary data.</text>
</comment>
<dbReference type="EMBL" id="AFME02000223">
    <property type="protein sequence ID" value="EMG10732.1"/>
    <property type="molecule type" value="Genomic_DNA"/>
</dbReference>
<gene>
    <name evidence="2" type="ORF">LEP1GSC151_3035</name>
</gene>
<dbReference type="Pfam" id="PF01370">
    <property type="entry name" value="Epimerase"/>
    <property type="match status" value="1"/>
</dbReference>
<name>M3I4C7_LEPIR</name>
<dbReference type="SUPFAM" id="SSF51735">
    <property type="entry name" value="NAD(P)-binding Rossmann-fold domains"/>
    <property type="match status" value="1"/>
</dbReference>
<dbReference type="Proteomes" id="UP000011776">
    <property type="component" value="Unassembled WGS sequence"/>
</dbReference>
<proteinExistence type="predicted"/>
<evidence type="ECO:0000313" key="3">
    <source>
        <dbReference type="Proteomes" id="UP000011776"/>
    </source>
</evidence>
<organism evidence="2 3">
    <name type="scientific">Leptospira interrogans serovar Grippotyphosa str. LT2186</name>
    <dbReference type="NCBI Taxonomy" id="1001599"/>
    <lineage>
        <taxon>Bacteria</taxon>
        <taxon>Pseudomonadati</taxon>
        <taxon>Spirochaetota</taxon>
        <taxon>Spirochaetia</taxon>
        <taxon>Leptospirales</taxon>
        <taxon>Leptospiraceae</taxon>
        <taxon>Leptospira</taxon>
    </lineage>
</organism>
<dbReference type="InterPro" id="IPR001509">
    <property type="entry name" value="Epimerase_deHydtase"/>
</dbReference>
<feature type="domain" description="NAD-dependent epimerase/dehydratase" evidence="1">
    <location>
        <begin position="10"/>
        <end position="50"/>
    </location>
</feature>
<evidence type="ECO:0000313" key="2">
    <source>
        <dbReference type="EMBL" id="EMG10732.1"/>
    </source>
</evidence>
<dbReference type="Gene3D" id="3.40.50.720">
    <property type="entry name" value="NAD(P)-binding Rossmann-like Domain"/>
    <property type="match status" value="1"/>
</dbReference>
<reference evidence="2 3" key="1">
    <citation type="submission" date="2013-02" db="EMBL/GenBank/DDBJ databases">
        <authorList>
            <person name="Harkins D.M."/>
            <person name="Durkin A.S."/>
            <person name="Brinkac L.M."/>
            <person name="Haft D.H."/>
            <person name="Selengut J.D."/>
            <person name="Sanka R."/>
            <person name="DePew J."/>
            <person name="Purushe J."/>
            <person name="Tulsiani S.M."/>
            <person name="Graham G.C."/>
            <person name="Burns M.-A."/>
            <person name="Dohnt M.F."/>
            <person name="Smythe L.D."/>
            <person name="McKay D.B."/>
            <person name="Craig S.B."/>
            <person name="Vinetz J.M."/>
            <person name="Sutton G.G."/>
            <person name="Nierman W.C."/>
            <person name="Fouts D.E."/>
        </authorList>
    </citation>
    <scope>NUCLEOTIDE SEQUENCE [LARGE SCALE GENOMIC DNA]</scope>
    <source>
        <strain evidence="2 3">LT2186</strain>
    </source>
</reference>
<sequence length="63" mass="6931">MNSMAKKKCIVTGGAGLIGSNLVQELNRLGIDDILVVDHLGTSSKWKNLVGKRYSDYLEKKHS</sequence>
<protein>
    <submittedName>
        <fullName evidence="2">ADP-glyceromanno-heptose 6-epimerase domain protein</fullName>
    </submittedName>
</protein>
<dbReference type="BioCyc" id="LINT1001599:G11K9-828-MONOMER"/>
<evidence type="ECO:0000259" key="1">
    <source>
        <dbReference type="Pfam" id="PF01370"/>
    </source>
</evidence>
<dbReference type="AlphaFoldDB" id="M3I4C7"/>